<proteinExistence type="predicted"/>
<accession>A0ABT2PD63</accession>
<reference evidence="2 3" key="1">
    <citation type="journal article" date="2024" name="Int. J. Syst. Evol. Microbiol.">
        <title>Microbacterium memoriense sp. nov., a member of the Actinomycetota from marine beach sediment of the north coast of Portugal.</title>
        <authorList>
            <person name="Santos J.D.N.D."/>
            <person name="Klimek D."/>
            <person name="Calusinska M."/>
            <person name="Lobo-da-Cunha A."/>
            <person name="Catita J."/>
            <person name="Goncalves H."/>
            <person name="Gonzalez I."/>
            <person name="Lage O.M."/>
        </authorList>
    </citation>
    <scope>NUCLEOTIDE SEQUENCE [LARGE SCALE GENOMIC DNA]</scope>
    <source>
        <strain evidence="2 3">PMIC_1C1B</strain>
    </source>
</reference>
<evidence type="ECO:0000313" key="2">
    <source>
        <dbReference type="EMBL" id="MCT9001798.1"/>
    </source>
</evidence>
<evidence type="ECO:0000256" key="1">
    <source>
        <dbReference type="SAM" id="Phobius"/>
    </source>
</evidence>
<name>A0ABT2PD63_9MICO</name>
<keyword evidence="1" id="KW-0472">Membrane</keyword>
<dbReference type="PROSITE" id="PS51257">
    <property type="entry name" value="PROKAR_LIPOPROTEIN"/>
    <property type="match status" value="1"/>
</dbReference>
<dbReference type="RefSeq" id="WP_261606350.1">
    <property type="nucleotide sequence ID" value="NZ_JAODOR010000005.1"/>
</dbReference>
<dbReference type="Proteomes" id="UP001300496">
    <property type="component" value="Unassembled WGS sequence"/>
</dbReference>
<keyword evidence="1" id="KW-0812">Transmembrane</keyword>
<evidence type="ECO:0000313" key="3">
    <source>
        <dbReference type="Proteomes" id="UP001300496"/>
    </source>
</evidence>
<comment type="caution">
    <text evidence="2">The sequence shown here is derived from an EMBL/GenBank/DDBJ whole genome shotgun (WGS) entry which is preliminary data.</text>
</comment>
<gene>
    <name evidence="2" type="ORF">N4R40_05410</name>
</gene>
<protein>
    <submittedName>
        <fullName evidence="2">Uncharacterized protein</fullName>
    </submittedName>
</protein>
<organism evidence="2 3">
    <name type="scientific">Microbacterium memoriense</name>
    <dbReference type="NCBI Taxonomy" id="2978350"/>
    <lineage>
        <taxon>Bacteria</taxon>
        <taxon>Bacillati</taxon>
        <taxon>Actinomycetota</taxon>
        <taxon>Actinomycetes</taxon>
        <taxon>Micrococcales</taxon>
        <taxon>Microbacteriaceae</taxon>
        <taxon>Microbacterium</taxon>
    </lineage>
</organism>
<sequence length="201" mass="20583">MARVGGRNAFIAWVVGIGCAATLGALAFLALPLLPASVSWVGATVDRPTEQPVAADPLGGNEGGTPAECDQLYGEALWASLRFSDGAVLTPSKDAPTTTATALVSALQPQVQLTCSWKADAGTVATTFATVATDAGAIAASALPGSGFACEAREQRTRCTRTDGDLTETIETGGGLWLSTSETTWHPAGYTDNVAAQLWPE</sequence>
<keyword evidence="3" id="KW-1185">Reference proteome</keyword>
<feature type="transmembrane region" description="Helical" evidence="1">
    <location>
        <begin position="12"/>
        <end position="34"/>
    </location>
</feature>
<keyword evidence="1" id="KW-1133">Transmembrane helix</keyword>
<dbReference type="EMBL" id="JAODOR010000005">
    <property type="protein sequence ID" value="MCT9001798.1"/>
    <property type="molecule type" value="Genomic_DNA"/>
</dbReference>